<proteinExistence type="predicted"/>
<sequence>MSDTSSFNPQSAEPLLAGTLALMTFYADRPSVAAMQKIGRNLQCLHQHPALSAEMSLVCRRLAAYWLTLGCDVEPADGPAACRFAAASVATQ</sequence>
<evidence type="ECO:0000313" key="2">
    <source>
        <dbReference type="Proteomes" id="UP000183649"/>
    </source>
</evidence>
<dbReference type="AlphaFoldDB" id="A0A0K6IAV0"/>
<dbReference type="EMBL" id="CYHF01000014">
    <property type="protein sequence ID" value="CUB00452.1"/>
    <property type="molecule type" value="Genomic_DNA"/>
</dbReference>
<dbReference type="OrthoDB" id="9157412at2"/>
<evidence type="ECO:0000313" key="1">
    <source>
        <dbReference type="EMBL" id="CUB00452.1"/>
    </source>
</evidence>
<keyword evidence="2" id="KW-1185">Reference proteome</keyword>
<organism evidence="1 2">
    <name type="scientific">Thiomonas bhubaneswarensis</name>
    <dbReference type="NCBI Taxonomy" id="339866"/>
    <lineage>
        <taxon>Bacteria</taxon>
        <taxon>Pseudomonadati</taxon>
        <taxon>Pseudomonadota</taxon>
        <taxon>Betaproteobacteria</taxon>
        <taxon>Burkholderiales</taxon>
        <taxon>Thiomonas</taxon>
    </lineage>
</organism>
<name>A0A0K6IAV0_9BURK</name>
<accession>A0A0K6IAV0</accession>
<reference evidence="2" key="1">
    <citation type="submission" date="2015-08" db="EMBL/GenBank/DDBJ databases">
        <authorList>
            <person name="Varghese N."/>
        </authorList>
    </citation>
    <scope>NUCLEOTIDE SEQUENCE [LARGE SCALE GENOMIC DNA]</scope>
    <source>
        <strain evidence="2">DSM 18181</strain>
    </source>
</reference>
<dbReference type="Proteomes" id="UP000183649">
    <property type="component" value="Unassembled WGS sequence"/>
</dbReference>
<protein>
    <submittedName>
        <fullName evidence="1">Uncharacterized protein</fullName>
    </submittedName>
</protein>
<gene>
    <name evidence="1" type="ORF">Ga0061069_11424</name>
</gene>
<dbReference type="RefSeq" id="WP_055451722.1">
    <property type="nucleotide sequence ID" value="NZ_CYHF01000014.1"/>
</dbReference>